<comment type="catalytic activity">
    <reaction evidence="4">
        <text>a 2'-deoxycytidine in DNA + S-adenosyl-L-methionine = a 5-methyl-2'-deoxycytidine in DNA + S-adenosyl-L-homocysteine + H(+)</text>
        <dbReference type="Rhea" id="RHEA:13681"/>
        <dbReference type="Rhea" id="RHEA-COMP:11369"/>
        <dbReference type="Rhea" id="RHEA-COMP:11370"/>
        <dbReference type="ChEBI" id="CHEBI:15378"/>
        <dbReference type="ChEBI" id="CHEBI:57856"/>
        <dbReference type="ChEBI" id="CHEBI:59789"/>
        <dbReference type="ChEBI" id="CHEBI:85452"/>
        <dbReference type="ChEBI" id="CHEBI:85454"/>
        <dbReference type="EC" id="2.1.1.37"/>
    </reaction>
</comment>
<dbReference type="GO" id="GO:0032259">
    <property type="term" value="P:methylation"/>
    <property type="evidence" value="ECO:0007669"/>
    <property type="project" value="UniProtKB-KW"/>
</dbReference>
<evidence type="ECO:0000256" key="2">
    <source>
        <dbReference type="ARBA" id="ARBA00022679"/>
    </source>
</evidence>
<keyword evidence="2 5" id="KW-0808">Transferase</keyword>
<keyword evidence="8" id="KW-1185">Reference proteome</keyword>
<keyword evidence="3" id="KW-0680">Restriction system</keyword>
<dbReference type="Gene3D" id="3.40.50.150">
    <property type="entry name" value="Vaccinia Virus protein VP39"/>
    <property type="match status" value="1"/>
</dbReference>
<evidence type="ECO:0000313" key="7">
    <source>
        <dbReference type="EMBL" id="BAE50555.1"/>
    </source>
</evidence>
<feature type="compositionally biased region" description="Polar residues" evidence="6">
    <location>
        <begin position="321"/>
        <end position="330"/>
    </location>
</feature>
<protein>
    <submittedName>
        <fullName evidence="7">Site-specific DNA methylase</fullName>
    </submittedName>
</protein>
<name>Q2W6H0_PARM1</name>
<dbReference type="Pfam" id="PF00145">
    <property type="entry name" value="DNA_methylase"/>
    <property type="match status" value="1"/>
</dbReference>
<dbReference type="REBASE" id="11681">
    <property type="entry name" value="M.MmaAORF1751P"/>
</dbReference>
<sequence>MALCAGAGGLELGLHIALPGYRTVGYVEREAGAAATLVARMADASLDTAPVWDDVATFDGRPWRGIVDLVSGGYPCQGESNAGRRRGVDDPRWMWPHFRRILDDTGAEWGFFENVGPHLSRSFPVVLDDLQGLGYRVAAGLFTAFEAGASHQRERLFILAHSSRVCLQRGGVAGTRHGPEKLPSGGHCGPVEHPTVIGGGTSRPCRRDGPQGRHELDPTGQCLEDAAGLGWEAGGAAHWTPKLKAGLHSLSRQVATWPTPQVVDCGPPRPPRPKKDRPGRNTNVPGGIRADLKDVVAIWPTPAARDWRAPNSQDSQDRRNTGTNRGQQLPNFVEHCLSPPLARQIPAGAKFSTSTRRLNPRFVEWLMQWPIGWTDCGSPVTGFTLWLLRSRSALCTMLSPMAEAAE</sequence>
<evidence type="ECO:0000256" key="3">
    <source>
        <dbReference type="ARBA" id="ARBA00022747"/>
    </source>
</evidence>
<dbReference type="HOGENOM" id="CLU_849601_0_0_5"/>
<evidence type="ECO:0000256" key="6">
    <source>
        <dbReference type="SAM" id="MobiDB-lite"/>
    </source>
</evidence>
<feature type="compositionally biased region" description="Basic and acidic residues" evidence="6">
    <location>
        <begin position="205"/>
        <end position="216"/>
    </location>
</feature>
<organism evidence="7 8">
    <name type="scientific">Paramagnetospirillum magneticum (strain ATCC 700264 / AMB-1)</name>
    <name type="common">Magnetospirillum magneticum</name>
    <dbReference type="NCBI Taxonomy" id="342108"/>
    <lineage>
        <taxon>Bacteria</taxon>
        <taxon>Pseudomonadati</taxon>
        <taxon>Pseudomonadota</taxon>
        <taxon>Alphaproteobacteria</taxon>
        <taxon>Rhodospirillales</taxon>
        <taxon>Magnetospirillaceae</taxon>
        <taxon>Paramagnetospirillum</taxon>
    </lineage>
</organism>
<dbReference type="GO" id="GO:0009307">
    <property type="term" value="P:DNA restriction-modification system"/>
    <property type="evidence" value="ECO:0007669"/>
    <property type="project" value="UniProtKB-KW"/>
</dbReference>
<keyword evidence="5" id="KW-0949">S-adenosyl-L-methionine</keyword>
<feature type="region of interest" description="Disordered" evidence="6">
    <location>
        <begin position="302"/>
        <end position="330"/>
    </location>
</feature>
<accession>Q2W6H0</accession>
<dbReference type="InterPro" id="IPR001525">
    <property type="entry name" value="C5_MeTfrase"/>
</dbReference>
<evidence type="ECO:0000256" key="5">
    <source>
        <dbReference type="PROSITE-ProRule" id="PRU01016"/>
    </source>
</evidence>
<gene>
    <name evidence="7" type="ordered locus">amb1751</name>
</gene>
<dbReference type="PROSITE" id="PS51679">
    <property type="entry name" value="SAM_MT_C5"/>
    <property type="match status" value="1"/>
</dbReference>
<feature type="region of interest" description="Disordered" evidence="6">
    <location>
        <begin position="258"/>
        <end position="287"/>
    </location>
</feature>
<dbReference type="EMBL" id="AP007255">
    <property type="protein sequence ID" value="BAE50555.1"/>
    <property type="molecule type" value="Genomic_DNA"/>
</dbReference>
<keyword evidence="1 5" id="KW-0489">Methyltransferase</keyword>
<evidence type="ECO:0000256" key="1">
    <source>
        <dbReference type="ARBA" id="ARBA00022603"/>
    </source>
</evidence>
<evidence type="ECO:0000313" key="8">
    <source>
        <dbReference type="Proteomes" id="UP000007058"/>
    </source>
</evidence>
<dbReference type="GO" id="GO:0003886">
    <property type="term" value="F:DNA (cytosine-5-)-methyltransferase activity"/>
    <property type="evidence" value="ECO:0007669"/>
    <property type="project" value="UniProtKB-EC"/>
</dbReference>
<dbReference type="Proteomes" id="UP000007058">
    <property type="component" value="Chromosome"/>
</dbReference>
<dbReference type="KEGG" id="mag:amb1751"/>
<evidence type="ECO:0000256" key="4">
    <source>
        <dbReference type="ARBA" id="ARBA00047422"/>
    </source>
</evidence>
<dbReference type="AlphaFoldDB" id="Q2W6H0"/>
<feature type="region of interest" description="Disordered" evidence="6">
    <location>
        <begin position="176"/>
        <end position="216"/>
    </location>
</feature>
<dbReference type="STRING" id="342108.amb1751"/>
<proteinExistence type="inferred from homology"/>
<dbReference type="InterPro" id="IPR029063">
    <property type="entry name" value="SAM-dependent_MTases_sf"/>
</dbReference>
<reference evidence="7 8" key="1">
    <citation type="journal article" date="2005" name="DNA Res.">
        <title>Complete genome sequence of the facultative anaerobic magnetotactic bacterium Magnetospirillum sp. strain AMB-1.</title>
        <authorList>
            <person name="Matsunaga T."/>
            <person name="Okamura Y."/>
            <person name="Fukuda Y."/>
            <person name="Wahyudi A.T."/>
            <person name="Murase Y."/>
            <person name="Takeyama H."/>
        </authorList>
    </citation>
    <scope>NUCLEOTIDE SEQUENCE [LARGE SCALE GENOMIC DNA]</scope>
    <source>
        <strain evidence="8">ATCC 700264 / AMB-1</strain>
    </source>
</reference>
<comment type="similarity">
    <text evidence="5">Belongs to the class I-like SAM-binding methyltransferase superfamily. C5-methyltransferase family.</text>
</comment>
<feature type="active site" evidence="5">
    <location>
        <position position="76"/>
    </location>
</feature>
<dbReference type="SUPFAM" id="SSF53335">
    <property type="entry name" value="S-adenosyl-L-methionine-dependent methyltransferases"/>
    <property type="match status" value="1"/>
</dbReference>